<dbReference type="EMBL" id="JASPKY010000299">
    <property type="protein sequence ID" value="KAK9709959.1"/>
    <property type="molecule type" value="Genomic_DNA"/>
</dbReference>
<dbReference type="InterPro" id="IPR021109">
    <property type="entry name" value="Peptidase_aspartic_dom_sf"/>
</dbReference>
<feature type="region of interest" description="Disordered" evidence="1">
    <location>
        <begin position="388"/>
        <end position="452"/>
    </location>
</feature>
<protein>
    <submittedName>
        <fullName evidence="2">Uncharacterized protein</fullName>
    </submittedName>
</protein>
<comment type="caution">
    <text evidence="2">The sequence shown here is derived from an EMBL/GenBank/DDBJ whole genome shotgun (WGS) entry which is preliminary data.</text>
</comment>
<feature type="region of interest" description="Disordered" evidence="1">
    <location>
        <begin position="166"/>
        <end position="191"/>
    </location>
</feature>
<evidence type="ECO:0000313" key="2">
    <source>
        <dbReference type="EMBL" id="KAK9709959.1"/>
    </source>
</evidence>
<accession>A0AAW1JZ42</accession>
<feature type="compositionally biased region" description="Basic and acidic residues" evidence="1">
    <location>
        <begin position="213"/>
        <end position="229"/>
    </location>
</feature>
<evidence type="ECO:0000256" key="1">
    <source>
        <dbReference type="SAM" id="MobiDB-lite"/>
    </source>
</evidence>
<dbReference type="Gene3D" id="2.40.70.10">
    <property type="entry name" value="Acid Proteases"/>
    <property type="match status" value="1"/>
</dbReference>
<name>A0AAW1JZ42_POPJA</name>
<organism evidence="2 3">
    <name type="scientific">Popillia japonica</name>
    <name type="common">Japanese beetle</name>
    <dbReference type="NCBI Taxonomy" id="7064"/>
    <lineage>
        <taxon>Eukaryota</taxon>
        <taxon>Metazoa</taxon>
        <taxon>Ecdysozoa</taxon>
        <taxon>Arthropoda</taxon>
        <taxon>Hexapoda</taxon>
        <taxon>Insecta</taxon>
        <taxon>Pterygota</taxon>
        <taxon>Neoptera</taxon>
        <taxon>Endopterygota</taxon>
        <taxon>Coleoptera</taxon>
        <taxon>Polyphaga</taxon>
        <taxon>Scarabaeiformia</taxon>
        <taxon>Scarabaeidae</taxon>
        <taxon>Rutelinae</taxon>
        <taxon>Popillia</taxon>
    </lineage>
</organism>
<keyword evidence="3" id="KW-1185">Reference proteome</keyword>
<proteinExistence type="predicted"/>
<gene>
    <name evidence="2" type="ORF">QE152_g26293</name>
</gene>
<dbReference type="AlphaFoldDB" id="A0AAW1JZ42"/>
<feature type="compositionally biased region" description="Polar residues" evidence="1">
    <location>
        <begin position="422"/>
        <end position="438"/>
    </location>
</feature>
<sequence length="452" mass="50233">MSGSDRPPLTDQMGTLETSASDYPFRCQAVIVPRLRADIILGQPWLQENRAVMDYGRGCLHVGTTERRTIHFCNTPQRQTTPDIDSDKLHLHLQDLTLNERPRTLRADIILGQPWLQENRAVMDYGRGCLHVGTTERRTIHFCNTPQRQTTPDIDSDKLHLHLQDLTLNERPRTQPAVPSKDRKIKQSPRAPSCWFCSGNHLEDDCPYRTWESDLQHPRPDPEPRELTRNRPPQTEMPACHDIAMGPGDWTDGQRQAAQATSGHASGQDGQRTTTSSRDLGGGKSFKGPWRRQKQPGPTKSQTVALGRASTPAVLGGPSLPLDAEKAISAAQEATCTTTGTDRAQDAQPRLNPVTAAQEATCTTTGTDRAQDAQPRLNPVMEWITAVPAKRSADQQGTSCANPQEFPEPSTLHAEPHRFLESQPNPQEELSLARNHQPNGILPRYKSTDKLK</sequence>
<dbReference type="Proteomes" id="UP001458880">
    <property type="component" value="Unassembled WGS sequence"/>
</dbReference>
<feature type="compositionally biased region" description="Polar residues" evidence="1">
    <location>
        <begin position="253"/>
        <end position="278"/>
    </location>
</feature>
<feature type="region of interest" description="Disordered" evidence="1">
    <location>
        <begin position="213"/>
        <end position="318"/>
    </location>
</feature>
<reference evidence="2 3" key="1">
    <citation type="journal article" date="2024" name="BMC Genomics">
        <title>De novo assembly and annotation of Popillia japonica's genome with initial clues to its potential as an invasive pest.</title>
        <authorList>
            <person name="Cucini C."/>
            <person name="Boschi S."/>
            <person name="Funari R."/>
            <person name="Cardaioli E."/>
            <person name="Iannotti N."/>
            <person name="Marturano G."/>
            <person name="Paoli F."/>
            <person name="Bruttini M."/>
            <person name="Carapelli A."/>
            <person name="Frati F."/>
            <person name="Nardi F."/>
        </authorList>
    </citation>
    <scope>NUCLEOTIDE SEQUENCE [LARGE SCALE GENOMIC DNA]</scope>
    <source>
        <strain evidence="2">DMR45628</strain>
    </source>
</reference>
<evidence type="ECO:0000313" key="3">
    <source>
        <dbReference type="Proteomes" id="UP001458880"/>
    </source>
</evidence>